<keyword evidence="2" id="KW-1185">Reference proteome</keyword>
<name>A0A4Q1CP46_9BACT</name>
<reference evidence="1 2" key="1">
    <citation type="submission" date="2019-01" db="EMBL/GenBank/DDBJ databases">
        <title>Lacibacter sp. strain TTM-7.</title>
        <authorList>
            <person name="Chen W.-M."/>
        </authorList>
    </citation>
    <scope>NUCLEOTIDE SEQUENCE [LARGE SCALE GENOMIC DNA]</scope>
    <source>
        <strain evidence="1 2">TTM-7</strain>
    </source>
</reference>
<dbReference type="OrthoDB" id="679776at2"/>
<dbReference type="AlphaFoldDB" id="A0A4Q1CP46"/>
<evidence type="ECO:0000313" key="1">
    <source>
        <dbReference type="EMBL" id="RXK62501.1"/>
    </source>
</evidence>
<dbReference type="Proteomes" id="UP000290204">
    <property type="component" value="Unassembled WGS sequence"/>
</dbReference>
<organism evidence="1 2">
    <name type="scientific">Lacibacter luteus</name>
    <dbReference type="NCBI Taxonomy" id="2508719"/>
    <lineage>
        <taxon>Bacteria</taxon>
        <taxon>Pseudomonadati</taxon>
        <taxon>Bacteroidota</taxon>
        <taxon>Chitinophagia</taxon>
        <taxon>Chitinophagales</taxon>
        <taxon>Chitinophagaceae</taxon>
        <taxon>Lacibacter</taxon>
    </lineage>
</organism>
<protein>
    <submittedName>
        <fullName evidence="1">Uncharacterized protein</fullName>
    </submittedName>
</protein>
<dbReference type="RefSeq" id="WP_129129872.1">
    <property type="nucleotide sequence ID" value="NZ_SDHW01000001.1"/>
</dbReference>
<gene>
    <name evidence="1" type="ORF">ESA94_05735</name>
</gene>
<proteinExistence type="predicted"/>
<comment type="caution">
    <text evidence="1">The sequence shown here is derived from an EMBL/GenBank/DDBJ whole genome shotgun (WGS) entry which is preliminary data.</text>
</comment>
<dbReference type="EMBL" id="SDHW01000001">
    <property type="protein sequence ID" value="RXK62501.1"/>
    <property type="molecule type" value="Genomic_DNA"/>
</dbReference>
<accession>A0A4Q1CP46</accession>
<sequence>MLQLDKNHIESFPFPASFEEQQYSLDEIEYPVTPLAEGHGWVGLEKLITINPRIEYLKHYPF</sequence>
<evidence type="ECO:0000313" key="2">
    <source>
        <dbReference type="Proteomes" id="UP000290204"/>
    </source>
</evidence>